<feature type="binding site" evidence="11">
    <location>
        <position position="78"/>
    </location>
    <ligand>
        <name>Na(+)</name>
        <dbReference type="ChEBI" id="CHEBI:29101"/>
        <note>structural</note>
    </ligand>
</feature>
<reference evidence="12" key="1">
    <citation type="journal article" date="2021" name="PeerJ">
        <title>Extensive microbial diversity within the chicken gut microbiome revealed by metagenomics and culture.</title>
        <authorList>
            <person name="Gilroy R."/>
            <person name="Ravi A."/>
            <person name="Getino M."/>
            <person name="Pursley I."/>
            <person name="Horton D.L."/>
            <person name="Alikhan N.F."/>
            <person name="Baker D."/>
            <person name="Gharbi K."/>
            <person name="Hall N."/>
            <person name="Watson M."/>
            <person name="Adriaenssens E.M."/>
            <person name="Foster-Nyarko E."/>
            <person name="Jarju S."/>
            <person name="Secka A."/>
            <person name="Antonio M."/>
            <person name="Oren A."/>
            <person name="Chaudhuri R.R."/>
            <person name="La Ragione R."/>
            <person name="Hildebrand F."/>
            <person name="Pallen M.J."/>
        </authorList>
    </citation>
    <scope>NUCLEOTIDE SEQUENCE</scope>
    <source>
        <strain evidence="12">CHK186-16707</strain>
    </source>
</reference>
<name>A0A9D2KKT7_9BACT</name>
<comment type="activity regulation">
    <text evidence="11">Na(+) is not transported, but it plays an essential structural role and its presence is essential for fluoride channel function.</text>
</comment>
<keyword evidence="3" id="KW-0997">Cell inner membrane</keyword>
<comment type="function">
    <text evidence="11">Fluoride-specific ion channel. Important for reducing fluoride concentration in the cell, thus reducing its toxicity.</text>
</comment>
<feature type="transmembrane region" description="Helical" evidence="11">
    <location>
        <begin position="32"/>
        <end position="55"/>
    </location>
</feature>
<keyword evidence="11" id="KW-0915">Sodium</keyword>
<dbReference type="PANTHER" id="PTHR28259:SF1">
    <property type="entry name" value="FLUORIDE EXPORT PROTEIN 1-RELATED"/>
    <property type="match status" value="1"/>
</dbReference>
<dbReference type="PANTHER" id="PTHR28259">
    <property type="entry name" value="FLUORIDE EXPORT PROTEIN 1-RELATED"/>
    <property type="match status" value="1"/>
</dbReference>
<evidence type="ECO:0000256" key="11">
    <source>
        <dbReference type="HAMAP-Rule" id="MF_00454"/>
    </source>
</evidence>
<comment type="similarity">
    <text evidence="9 11">Belongs to the fluoride channel Fluc/FEX (TC 1.A.43) family.</text>
</comment>
<keyword evidence="7 11" id="KW-0472">Membrane</keyword>
<dbReference type="InterPro" id="IPR003691">
    <property type="entry name" value="FluC"/>
</dbReference>
<evidence type="ECO:0000256" key="4">
    <source>
        <dbReference type="ARBA" id="ARBA00022692"/>
    </source>
</evidence>
<dbReference type="GO" id="GO:0046872">
    <property type="term" value="F:metal ion binding"/>
    <property type="evidence" value="ECO:0007669"/>
    <property type="project" value="UniProtKB-KW"/>
</dbReference>
<keyword evidence="8 11" id="KW-0407">Ion channel</keyword>
<dbReference type="GO" id="GO:0062054">
    <property type="term" value="F:fluoride channel activity"/>
    <property type="evidence" value="ECO:0007669"/>
    <property type="project" value="UniProtKB-UniRule"/>
</dbReference>
<dbReference type="GO" id="GO:0005886">
    <property type="term" value="C:plasma membrane"/>
    <property type="evidence" value="ECO:0007669"/>
    <property type="project" value="UniProtKB-SubCell"/>
</dbReference>
<evidence type="ECO:0000256" key="8">
    <source>
        <dbReference type="ARBA" id="ARBA00023303"/>
    </source>
</evidence>
<comment type="caution">
    <text evidence="12">The sequence shown here is derived from an EMBL/GenBank/DDBJ whole genome shotgun (WGS) entry which is preliminary data.</text>
</comment>
<evidence type="ECO:0000313" key="12">
    <source>
        <dbReference type="EMBL" id="HJA08520.1"/>
    </source>
</evidence>
<keyword evidence="2 11" id="KW-1003">Cell membrane</keyword>
<sequence length="125" mass="13132">MRTVLLLGVAGALGSMARYGLSALVGHWTGNAFPWGIFVVNVLGCFLFGAIWAGLGVFHLLDDAARIVLLTGFMGAFTTFSTFLFDSDVMLRNGDWGALALNLVGQIVLGLAALRAGAALAMRLV</sequence>
<keyword evidence="4 11" id="KW-0812">Transmembrane</keyword>
<evidence type="ECO:0000256" key="5">
    <source>
        <dbReference type="ARBA" id="ARBA00022989"/>
    </source>
</evidence>
<proteinExistence type="inferred from homology"/>
<evidence type="ECO:0000256" key="10">
    <source>
        <dbReference type="ARBA" id="ARBA00035585"/>
    </source>
</evidence>
<evidence type="ECO:0000313" key="13">
    <source>
        <dbReference type="Proteomes" id="UP000824225"/>
    </source>
</evidence>
<dbReference type="GO" id="GO:0140114">
    <property type="term" value="P:cellular detoxification of fluoride"/>
    <property type="evidence" value="ECO:0007669"/>
    <property type="project" value="UniProtKB-UniRule"/>
</dbReference>
<dbReference type="HAMAP" id="MF_00454">
    <property type="entry name" value="FluC"/>
    <property type="match status" value="1"/>
</dbReference>
<dbReference type="Proteomes" id="UP000824225">
    <property type="component" value="Unassembled WGS sequence"/>
</dbReference>
<accession>A0A9D2KKT7</accession>
<dbReference type="Pfam" id="PF02537">
    <property type="entry name" value="CRCB"/>
    <property type="match status" value="1"/>
</dbReference>
<protein>
    <recommendedName>
        <fullName evidence="11">Fluoride-specific ion channel FluC</fullName>
    </recommendedName>
</protein>
<evidence type="ECO:0000256" key="1">
    <source>
        <dbReference type="ARBA" id="ARBA00004651"/>
    </source>
</evidence>
<evidence type="ECO:0000256" key="2">
    <source>
        <dbReference type="ARBA" id="ARBA00022475"/>
    </source>
</evidence>
<feature type="binding site" evidence="11">
    <location>
        <position position="75"/>
    </location>
    <ligand>
        <name>Na(+)</name>
        <dbReference type="ChEBI" id="CHEBI:29101"/>
        <note>structural</note>
    </ligand>
</feature>
<feature type="transmembrane region" description="Helical" evidence="11">
    <location>
        <begin position="67"/>
        <end position="85"/>
    </location>
</feature>
<keyword evidence="5 11" id="KW-1133">Transmembrane helix</keyword>
<dbReference type="AlphaFoldDB" id="A0A9D2KKT7"/>
<reference evidence="12" key="2">
    <citation type="submission" date="2021-04" db="EMBL/GenBank/DDBJ databases">
        <authorList>
            <person name="Gilroy R."/>
        </authorList>
    </citation>
    <scope>NUCLEOTIDE SEQUENCE</scope>
    <source>
        <strain evidence="12">CHK186-16707</strain>
    </source>
</reference>
<feature type="transmembrane region" description="Helical" evidence="11">
    <location>
        <begin position="97"/>
        <end position="121"/>
    </location>
</feature>
<dbReference type="EMBL" id="DXAN01000016">
    <property type="protein sequence ID" value="HJA08520.1"/>
    <property type="molecule type" value="Genomic_DNA"/>
</dbReference>
<evidence type="ECO:0000256" key="6">
    <source>
        <dbReference type="ARBA" id="ARBA00023065"/>
    </source>
</evidence>
<evidence type="ECO:0000256" key="7">
    <source>
        <dbReference type="ARBA" id="ARBA00023136"/>
    </source>
</evidence>
<comment type="subcellular location">
    <subcellularLocation>
        <location evidence="1 11">Cell membrane</location>
        <topology evidence="1 11">Multi-pass membrane protein</topology>
    </subcellularLocation>
</comment>
<keyword evidence="11" id="KW-0813">Transport</keyword>
<keyword evidence="6 11" id="KW-0406">Ion transport</keyword>
<comment type="catalytic activity">
    <reaction evidence="10">
        <text>fluoride(in) = fluoride(out)</text>
        <dbReference type="Rhea" id="RHEA:76159"/>
        <dbReference type="ChEBI" id="CHEBI:17051"/>
    </reaction>
    <physiologicalReaction direction="left-to-right" evidence="10">
        <dbReference type="Rhea" id="RHEA:76160"/>
    </physiologicalReaction>
</comment>
<organism evidence="12 13">
    <name type="scientific">Candidatus Mailhella merdigallinarum</name>
    <dbReference type="NCBI Taxonomy" id="2838658"/>
    <lineage>
        <taxon>Bacteria</taxon>
        <taxon>Pseudomonadati</taxon>
        <taxon>Thermodesulfobacteriota</taxon>
        <taxon>Desulfovibrionia</taxon>
        <taxon>Desulfovibrionales</taxon>
        <taxon>Desulfovibrionaceae</taxon>
        <taxon>Mailhella</taxon>
    </lineage>
</organism>
<evidence type="ECO:0000256" key="9">
    <source>
        <dbReference type="ARBA" id="ARBA00035120"/>
    </source>
</evidence>
<keyword evidence="11" id="KW-0479">Metal-binding</keyword>
<gene>
    <name evidence="11" type="primary">fluC</name>
    <name evidence="11" type="synonym">crcB</name>
    <name evidence="12" type="ORF">H9962_04955</name>
</gene>
<evidence type="ECO:0000256" key="3">
    <source>
        <dbReference type="ARBA" id="ARBA00022519"/>
    </source>
</evidence>